<sequence>MTSTSGSVRVLVVDDDFAVAAIHRGYLESMPGFEVVGEAHRGPEALEAVATLAPDLVLLDIHLPEMSGIEVLHRIRALPGPPVDVIAITAAREMETVRGAMAGGVVHYLVKPFALKTFRERMELYAATRKDLLRRAAESGSKLEQSDVDRILQSRQRTLAPQSLPKGLSPRTLDLVASTLRAAGGADLSAIEVAERCGMARVSARRYLEHLERTGLAEVRPRYGQTGRPENGYRWVQ</sequence>
<feature type="modified residue" description="4-aspartylphosphate" evidence="10">
    <location>
        <position position="60"/>
    </location>
</feature>
<dbReference type="InterPro" id="IPR024187">
    <property type="entry name" value="Sig_transdc_resp-reg_cit/mal"/>
</dbReference>
<dbReference type="InterPro" id="IPR036390">
    <property type="entry name" value="WH_DNA-bd_sf"/>
</dbReference>
<evidence type="ECO:0000256" key="6">
    <source>
        <dbReference type="ARBA" id="ARBA00023125"/>
    </source>
</evidence>
<dbReference type="Gene3D" id="3.40.50.2300">
    <property type="match status" value="1"/>
</dbReference>
<dbReference type="SUPFAM" id="SSF52172">
    <property type="entry name" value="CheY-like"/>
    <property type="match status" value="1"/>
</dbReference>
<reference evidence="13" key="1">
    <citation type="journal article" date="2019" name="Int. J. Syst. Evol. Microbiol.">
        <title>The Global Catalogue of Microorganisms (GCM) 10K type strain sequencing project: providing services to taxonomists for standard genome sequencing and annotation.</title>
        <authorList>
            <consortium name="The Broad Institute Genomics Platform"/>
            <consortium name="The Broad Institute Genome Sequencing Center for Infectious Disease"/>
            <person name="Wu L."/>
            <person name="Ma J."/>
        </authorList>
    </citation>
    <scope>NUCLEOTIDE SEQUENCE [LARGE SCALE GENOMIC DNA]</scope>
    <source>
        <strain evidence="13">JCM 12165</strain>
    </source>
</reference>
<organism evidence="12 13">
    <name type="scientific">Pseudonocardia aurantiaca</name>
    <dbReference type="NCBI Taxonomy" id="75290"/>
    <lineage>
        <taxon>Bacteria</taxon>
        <taxon>Bacillati</taxon>
        <taxon>Actinomycetota</taxon>
        <taxon>Actinomycetes</taxon>
        <taxon>Pseudonocardiales</taxon>
        <taxon>Pseudonocardiaceae</taxon>
        <taxon>Pseudonocardia</taxon>
    </lineage>
</organism>
<evidence type="ECO:0000313" key="12">
    <source>
        <dbReference type="EMBL" id="MFD1531280.1"/>
    </source>
</evidence>
<dbReference type="SUPFAM" id="SSF46785">
    <property type="entry name" value="Winged helix' DNA-binding domain"/>
    <property type="match status" value="1"/>
</dbReference>
<evidence type="ECO:0000256" key="3">
    <source>
        <dbReference type="ARBA" id="ARBA00022553"/>
    </source>
</evidence>
<keyword evidence="5 9" id="KW-0805">Transcription regulation</keyword>
<comment type="subcellular location">
    <subcellularLocation>
        <location evidence="1 9">Cytoplasm</location>
    </subcellularLocation>
</comment>
<dbReference type="Proteomes" id="UP001597145">
    <property type="component" value="Unassembled WGS sequence"/>
</dbReference>
<dbReference type="InterPro" id="IPR005471">
    <property type="entry name" value="Tscrpt_reg_IclR_N"/>
</dbReference>
<evidence type="ECO:0000256" key="8">
    <source>
        <dbReference type="ARBA" id="ARBA00023163"/>
    </source>
</evidence>
<dbReference type="InterPro" id="IPR011006">
    <property type="entry name" value="CheY-like_superfamily"/>
</dbReference>
<keyword evidence="8 9" id="KW-0804">Transcription</keyword>
<dbReference type="PROSITE" id="PS50110">
    <property type="entry name" value="RESPONSE_REGULATORY"/>
    <property type="match status" value="1"/>
</dbReference>
<dbReference type="Pfam" id="PF09339">
    <property type="entry name" value="HTH_IclR"/>
    <property type="match status" value="1"/>
</dbReference>
<evidence type="ECO:0000259" key="11">
    <source>
        <dbReference type="PROSITE" id="PS50110"/>
    </source>
</evidence>
<dbReference type="PIRSF" id="PIRSF006171">
    <property type="entry name" value="RR_citrat_malat"/>
    <property type="match status" value="1"/>
</dbReference>
<protein>
    <recommendedName>
        <fullName evidence="9">Transcriptional regulatory protein</fullName>
    </recommendedName>
</protein>
<evidence type="ECO:0000313" key="13">
    <source>
        <dbReference type="Proteomes" id="UP001597145"/>
    </source>
</evidence>
<keyword evidence="3 10" id="KW-0597">Phosphoprotein</keyword>
<keyword evidence="13" id="KW-1185">Reference proteome</keyword>
<feature type="domain" description="Response regulatory" evidence="11">
    <location>
        <begin position="9"/>
        <end position="126"/>
    </location>
</feature>
<keyword evidence="6 9" id="KW-0238">DNA-binding</keyword>
<accession>A0ABW4FL20</accession>
<dbReference type="PANTHER" id="PTHR45526:SF1">
    <property type="entry name" value="TRANSCRIPTIONAL REGULATORY PROTEIN DCUR-RELATED"/>
    <property type="match status" value="1"/>
</dbReference>
<evidence type="ECO:0000256" key="10">
    <source>
        <dbReference type="PROSITE-ProRule" id="PRU00169"/>
    </source>
</evidence>
<evidence type="ECO:0000256" key="1">
    <source>
        <dbReference type="ARBA" id="ARBA00004496"/>
    </source>
</evidence>
<evidence type="ECO:0000256" key="2">
    <source>
        <dbReference type="ARBA" id="ARBA00022490"/>
    </source>
</evidence>
<dbReference type="InterPro" id="IPR051271">
    <property type="entry name" value="2C-system_Tx_regulators"/>
</dbReference>
<name>A0ABW4FL20_9PSEU</name>
<dbReference type="InterPro" id="IPR001789">
    <property type="entry name" value="Sig_transdc_resp-reg_receiver"/>
</dbReference>
<keyword evidence="4 9" id="KW-0902">Two-component regulatory system</keyword>
<proteinExistence type="predicted"/>
<evidence type="ECO:0000256" key="7">
    <source>
        <dbReference type="ARBA" id="ARBA00023159"/>
    </source>
</evidence>
<dbReference type="SMART" id="SM00448">
    <property type="entry name" value="REC"/>
    <property type="match status" value="1"/>
</dbReference>
<gene>
    <name evidence="12" type="ORF">ACFSCY_17730</name>
</gene>
<dbReference type="Pfam" id="PF00072">
    <property type="entry name" value="Response_reg"/>
    <property type="match status" value="1"/>
</dbReference>
<evidence type="ECO:0000256" key="4">
    <source>
        <dbReference type="ARBA" id="ARBA00023012"/>
    </source>
</evidence>
<keyword evidence="7 9" id="KW-0010">Activator</keyword>
<dbReference type="EMBL" id="JBHUCP010000010">
    <property type="protein sequence ID" value="MFD1531280.1"/>
    <property type="molecule type" value="Genomic_DNA"/>
</dbReference>
<evidence type="ECO:0000256" key="9">
    <source>
        <dbReference type="PIRNR" id="PIRNR006171"/>
    </source>
</evidence>
<keyword evidence="2 9" id="KW-0963">Cytoplasm</keyword>
<dbReference type="CDD" id="cd19925">
    <property type="entry name" value="REC_citrate_TCS"/>
    <property type="match status" value="1"/>
</dbReference>
<evidence type="ECO:0000256" key="5">
    <source>
        <dbReference type="ARBA" id="ARBA00023015"/>
    </source>
</evidence>
<dbReference type="PANTHER" id="PTHR45526">
    <property type="entry name" value="TRANSCRIPTIONAL REGULATORY PROTEIN DPIA"/>
    <property type="match status" value="1"/>
</dbReference>
<dbReference type="RefSeq" id="WP_343973521.1">
    <property type="nucleotide sequence ID" value="NZ_BAAAJG010000004.1"/>
</dbReference>
<comment type="caution">
    <text evidence="12">The sequence shown here is derived from an EMBL/GenBank/DDBJ whole genome shotgun (WGS) entry which is preliminary data.</text>
</comment>